<accession>A0A0G2GS58</accession>
<feature type="coiled-coil region" evidence="7">
    <location>
        <begin position="238"/>
        <end position="321"/>
    </location>
</feature>
<evidence type="ECO:0000256" key="2">
    <source>
        <dbReference type="ARBA" id="ARBA00007163"/>
    </source>
</evidence>
<sequence>MAHHQSMDFTTTNNTSRPSHDSKPASNFFDDNDFANDSLLDNQTTVMSPTTSAAGIFSPEANFFDSDFAPAYLDRSANVSTNPFFQGSTNNPYMRHTQAQQMPGIYEQQQPVWPPMAEEDSRTPASNMFGQDYDSNYLAVGSTEPAAYSGLPMNVRPASVFQPTPSGNPPSPHSNKEWMAMAAQEMESRPINKRMRPNTPPARSFSPFPRRDGIRKKNARFEIPPERSLLNIDQLIAQSTNEEEIKELKQQKRLLRNRQAAYDSPSRICLDSRQRKKKHTEELEEEKKLWTERVVQLEDDLQSMRLQVEAAMHEKEQWQRQQLEAQHVIDTLQWEKEEMVRTHTLETGELRKKVSILTEKLESQSSPTMSAVPSSTFTDFANDMDNLNMGGNEWDSYIYNDFCMEEANGQQQQQQPMETSLVVNRSKKDASEPEKPAASGLLLMLLLCGAFVASNSGSAPAIPRMPEDVRAASASVLDSIFKDAGVEPSAQSAHSLIVNRVEALEPAPSGTAWPKPTLSGAEFASISHNTGNPQFDHLHAQLTQPTKEQEAEQVFSITPAQYNSLTSADFGRRDEGTPPATPTSQHRRNLAESLAAMRQERKGETAADVYTRSLLWDNIPTDVVREFKRMVEESNHLAGGSSPGSVKSEAANV</sequence>
<keyword evidence="4" id="KW-0238">DNA-binding</keyword>
<evidence type="ECO:0000313" key="10">
    <source>
        <dbReference type="Proteomes" id="UP000034182"/>
    </source>
</evidence>
<dbReference type="PANTHER" id="PTHR47416:SF8">
    <property type="entry name" value="BASIC-LEUCINE ZIPPER TRANSCRIPTION FACTOR E-RELATED"/>
    <property type="match status" value="1"/>
</dbReference>
<comment type="caution">
    <text evidence="9">The sequence shown here is derived from an EMBL/GenBank/DDBJ whole genome shotgun (WGS) entry which is preliminary data.</text>
</comment>
<keyword evidence="3" id="KW-0805">Transcription regulation</keyword>
<evidence type="ECO:0000256" key="3">
    <source>
        <dbReference type="ARBA" id="ARBA00023015"/>
    </source>
</evidence>
<dbReference type="GO" id="GO:0003700">
    <property type="term" value="F:DNA-binding transcription factor activity"/>
    <property type="evidence" value="ECO:0007669"/>
    <property type="project" value="InterPro"/>
</dbReference>
<evidence type="ECO:0000313" key="9">
    <source>
        <dbReference type="EMBL" id="KKY26158.1"/>
    </source>
</evidence>
<evidence type="ECO:0000256" key="4">
    <source>
        <dbReference type="ARBA" id="ARBA00023125"/>
    </source>
</evidence>
<feature type="region of interest" description="Disordered" evidence="8">
    <location>
        <begin position="566"/>
        <end position="587"/>
    </location>
</feature>
<feature type="compositionally biased region" description="Polar residues" evidence="8">
    <location>
        <begin position="7"/>
        <end position="17"/>
    </location>
</feature>
<comment type="similarity">
    <text evidence="2">Belongs to the bZIP family.</text>
</comment>
<dbReference type="Proteomes" id="UP000034182">
    <property type="component" value="Unassembled WGS sequence"/>
</dbReference>
<reference evidence="9 10" key="2">
    <citation type="submission" date="2015-05" db="EMBL/GenBank/DDBJ databases">
        <title>Distinctive expansion of gene families associated with plant cell wall degradation and secondary metabolism in the genomes of grapevine trunk pathogens.</title>
        <authorList>
            <person name="Lawrence D.P."/>
            <person name="Travadon R."/>
            <person name="Rolshausen P.E."/>
            <person name="Baumgartner K."/>
        </authorList>
    </citation>
    <scope>NUCLEOTIDE SEQUENCE [LARGE SCALE GENOMIC DNA]</scope>
    <source>
        <strain evidence="9">DS831</strain>
    </source>
</reference>
<reference evidence="9 10" key="1">
    <citation type="submission" date="2015-03" db="EMBL/GenBank/DDBJ databases">
        <authorList>
            <person name="Morales-Cruz A."/>
            <person name="Amrine K.C."/>
            <person name="Cantu D."/>
        </authorList>
    </citation>
    <scope>NUCLEOTIDE SEQUENCE [LARGE SCALE GENOMIC DNA]</scope>
    <source>
        <strain evidence="9">DS831</strain>
    </source>
</reference>
<keyword evidence="6" id="KW-0539">Nucleus</keyword>
<feature type="region of interest" description="Disordered" evidence="8">
    <location>
        <begin position="1"/>
        <end position="30"/>
    </location>
</feature>
<dbReference type="EMBL" id="LAQI01000033">
    <property type="protein sequence ID" value="KKY26158.1"/>
    <property type="molecule type" value="Genomic_DNA"/>
</dbReference>
<evidence type="ECO:0000256" key="1">
    <source>
        <dbReference type="ARBA" id="ARBA00004123"/>
    </source>
</evidence>
<keyword evidence="7" id="KW-0175">Coiled coil</keyword>
<dbReference type="AlphaFoldDB" id="A0A0G2GS58"/>
<name>A0A0G2GS58_9PEZI</name>
<organism evidence="9 10">
    <name type="scientific">Diplodia seriata</name>
    <dbReference type="NCBI Taxonomy" id="420778"/>
    <lineage>
        <taxon>Eukaryota</taxon>
        <taxon>Fungi</taxon>
        <taxon>Dikarya</taxon>
        <taxon>Ascomycota</taxon>
        <taxon>Pezizomycotina</taxon>
        <taxon>Dothideomycetes</taxon>
        <taxon>Dothideomycetes incertae sedis</taxon>
        <taxon>Botryosphaeriales</taxon>
        <taxon>Botryosphaeriaceae</taxon>
        <taxon>Diplodia</taxon>
    </lineage>
</organism>
<evidence type="ECO:0000256" key="6">
    <source>
        <dbReference type="ARBA" id="ARBA00023242"/>
    </source>
</evidence>
<keyword evidence="5" id="KW-0804">Transcription</keyword>
<feature type="region of interest" description="Disordered" evidence="8">
    <location>
        <begin position="192"/>
        <end position="212"/>
    </location>
</feature>
<feature type="region of interest" description="Disordered" evidence="8">
    <location>
        <begin position="634"/>
        <end position="653"/>
    </location>
</feature>
<dbReference type="SUPFAM" id="SSF57959">
    <property type="entry name" value="Leucine zipper domain"/>
    <property type="match status" value="1"/>
</dbReference>
<dbReference type="InterPro" id="IPR046347">
    <property type="entry name" value="bZIP_sf"/>
</dbReference>
<evidence type="ECO:0000256" key="7">
    <source>
        <dbReference type="SAM" id="Coils"/>
    </source>
</evidence>
<evidence type="ECO:0000256" key="5">
    <source>
        <dbReference type="ARBA" id="ARBA00023163"/>
    </source>
</evidence>
<dbReference type="GO" id="GO:0005634">
    <property type="term" value="C:nucleus"/>
    <property type="evidence" value="ECO:0007669"/>
    <property type="project" value="UniProtKB-SubCell"/>
</dbReference>
<comment type="subcellular location">
    <subcellularLocation>
        <location evidence="1">Nucleus</location>
    </subcellularLocation>
</comment>
<gene>
    <name evidence="9" type="ORF">UCDDS831_g01668</name>
</gene>
<dbReference type="PANTHER" id="PTHR47416">
    <property type="entry name" value="BASIC-LEUCINE ZIPPER TRANSCRIPTION FACTOR F-RELATED"/>
    <property type="match status" value="1"/>
</dbReference>
<protein>
    <submittedName>
        <fullName evidence="9">Putative bzip transcription factor</fullName>
    </submittedName>
</protein>
<proteinExistence type="inferred from homology"/>
<dbReference type="GO" id="GO:0003677">
    <property type="term" value="F:DNA binding"/>
    <property type="evidence" value="ECO:0007669"/>
    <property type="project" value="UniProtKB-KW"/>
</dbReference>
<evidence type="ECO:0000256" key="8">
    <source>
        <dbReference type="SAM" id="MobiDB-lite"/>
    </source>
</evidence>